<dbReference type="InterPro" id="IPR020349">
    <property type="entry name" value="Uncharacterised_14.7kDa"/>
</dbReference>
<dbReference type="Proteomes" id="UP000193900">
    <property type="component" value="Unassembled WGS sequence"/>
</dbReference>
<gene>
    <name evidence="1" type="ORF">ROA7023_01647</name>
</gene>
<evidence type="ECO:0000313" key="2">
    <source>
        <dbReference type="Proteomes" id="UP000193900"/>
    </source>
</evidence>
<organism evidence="1 2">
    <name type="scientific">Roseisalinus antarcticus</name>
    <dbReference type="NCBI Taxonomy" id="254357"/>
    <lineage>
        <taxon>Bacteria</taxon>
        <taxon>Pseudomonadati</taxon>
        <taxon>Pseudomonadota</taxon>
        <taxon>Alphaproteobacteria</taxon>
        <taxon>Rhodobacterales</taxon>
        <taxon>Roseobacteraceae</taxon>
        <taxon>Roseisalinus</taxon>
    </lineage>
</organism>
<evidence type="ECO:0000313" key="1">
    <source>
        <dbReference type="EMBL" id="SLN41308.1"/>
    </source>
</evidence>
<evidence type="ECO:0008006" key="3">
    <source>
        <dbReference type="Google" id="ProtNLM"/>
    </source>
</evidence>
<reference evidence="1 2" key="1">
    <citation type="submission" date="2017-03" db="EMBL/GenBank/DDBJ databases">
        <authorList>
            <person name="Afonso C.L."/>
            <person name="Miller P.J."/>
            <person name="Scott M.A."/>
            <person name="Spackman E."/>
            <person name="Goraichik I."/>
            <person name="Dimitrov K.M."/>
            <person name="Suarez D.L."/>
            <person name="Swayne D.E."/>
        </authorList>
    </citation>
    <scope>NUCLEOTIDE SEQUENCE [LARGE SCALE GENOMIC DNA]</scope>
    <source>
        <strain evidence="1 2">CECT 7023</strain>
    </source>
</reference>
<protein>
    <recommendedName>
        <fullName evidence="3">NADH dehydrogenase subunit E</fullName>
    </recommendedName>
</protein>
<dbReference type="OrthoDB" id="7658992at2"/>
<dbReference type="AlphaFoldDB" id="A0A1Y5SIJ9"/>
<dbReference type="EMBL" id="FWFZ01000006">
    <property type="protein sequence ID" value="SLN41308.1"/>
    <property type="molecule type" value="Genomic_DNA"/>
</dbReference>
<name>A0A1Y5SIJ9_9RHOB</name>
<dbReference type="Pfam" id="PF17267">
    <property type="entry name" value="DUF5333"/>
    <property type="match status" value="1"/>
</dbReference>
<proteinExistence type="predicted"/>
<accession>A0A1Y5SIJ9</accession>
<dbReference type="RefSeq" id="WP_085878514.1">
    <property type="nucleotide sequence ID" value="NZ_FWFZ01000006.1"/>
</dbReference>
<keyword evidence="2" id="KW-1185">Reference proteome</keyword>
<sequence>MRPLPIFFAALTLCAGKGLANPPLSEVPVVREGLIAVALAYEIGDKCRDLDARLFRGIAFLERLRGEARRLGYSNDEIDAFIDDDAASDRLEAEARARLRAMGAVEGRGETYCAVGRAEIQRGSQVGQLLR</sequence>